<gene>
    <name evidence="2" type="ORF">PR048_028022</name>
</gene>
<evidence type="ECO:0000313" key="3">
    <source>
        <dbReference type="Proteomes" id="UP001159363"/>
    </source>
</evidence>
<keyword evidence="3" id="KW-1185">Reference proteome</keyword>
<comment type="caution">
    <text evidence="2">The sequence shown here is derived from an EMBL/GenBank/DDBJ whole genome shotgun (WGS) entry which is preliminary data.</text>
</comment>
<protein>
    <submittedName>
        <fullName evidence="2">Uncharacterized protein</fullName>
    </submittedName>
</protein>
<dbReference type="EMBL" id="JARBHB010000012">
    <property type="protein sequence ID" value="KAJ8871695.1"/>
    <property type="molecule type" value="Genomic_DNA"/>
</dbReference>
<sequence length="67" mass="7603">MQMDHAYRDIKHIIGDLATRAAGNMDVEELRQALLQAQVHNEELVSEMKALEKELSAEKQEVEKVGL</sequence>
<reference evidence="2 3" key="1">
    <citation type="submission" date="2023-02" db="EMBL/GenBank/DDBJ databases">
        <title>LHISI_Scaffold_Assembly.</title>
        <authorList>
            <person name="Stuart O.P."/>
            <person name="Cleave R."/>
            <person name="Magrath M.J.L."/>
            <person name="Mikheyev A.S."/>
        </authorList>
    </citation>
    <scope>NUCLEOTIDE SEQUENCE [LARGE SCALE GENOMIC DNA]</scope>
    <source>
        <strain evidence="2">Daus_M_001</strain>
        <tissue evidence="2">Leg muscle</tissue>
    </source>
</reference>
<organism evidence="2 3">
    <name type="scientific">Dryococelus australis</name>
    <dbReference type="NCBI Taxonomy" id="614101"/>
    <lineage>
        <taxon>Eukaryota</taxon>
        <taxon>Metazoa</taxon>
        <taxon>Ecdysozoa</taxon>
        <taxon>Arthropoda</taxon>
        <taxon>Hexapoda</taxon>
        <taxon>Insecta</taxon>
        <taxon>Pterygota</taxon>
        <taxon>Neoptera</taxon>
        <taxon>Polyneoptera</taxon>
        <taxon>Phasmatodea</taxon>
        <taxon>Verophasmatodea</taxon>
        <taxon>Anareolatae</taxon>
        <taxon>Phasmatidae</taxon>
        <taxon>Eurycanthinae</taxon>
        <taxon>Dryococelus</taxon>
    </lineage>
</organism>
<proteinExistence type="predicted"/>
<evidence type="ECO:0000256" key="1">
    <source>
        <dbReference type="SAM" id="Coils"/>
    </source>
</evidence>
<name>A0ABQ9GI34_9NEOP</name>
<feature type="coiled-coil region" evidence="1">
    <location>
        <begin position="27"/>
        <end position="65"/>
    </location>
</feature>
<accession>A0ABQ9GI34</accession>
<evidence type="ECO:0000313" key="2">
    <source>
        <dbReference type="EMBL" id="KAJ8871695.1"/>
    </source>
</evidence>
<keyword evidence="1" id="KW-0175">Coiled coil</keyword>
<dbReference type="Proteomes" id="UP001159363">
    <property type="component" value="Chromosome 11"/>
</dbReference>